<dbReference type="EMBL" id="AJYC02000059">
    <property type="protein sequence ID" value="EKT81418.1"/>
    <property type="molecule type" value="Genomic_DNA"/>
</dbReference>
<gene>
    <name evidence="1" type="ORF">WSS_A17426</name>
</gene>
<sequence>MRWRGAQLAPTGVFGESPVPTCAVAIRWAALVNVSAAALQSPSNARMLGGSRFGAHIAVCSTNRTGGTRAMLGIELVER</sequence>
<reference evidence="1 2" key="1">
    <citation type="journal article" date="2013" name="Genome Announc.">
        <title>Draft Genome Sequence of Rhodococcus opacus Strain M213 Shows a Diverse Catabolic Potential.</title>
        <authorList>
            <person name="Pathak A."/>
            <person name="Green S.J."/>
            <person name="Ogram A."/>
            <person name="Chauhan A."/>
        </authorList>
    </citation>
    <scope>NUCLEOTIDE SEQUENCE [LARGE SCALE GENOMIC DNA]</scope>
    <source>
        <strain evidence="1 2">M213</strain>
    </source>
</reference>
<proteinExistence type="predicted"/>
<dbReference type="Proteomes" id="UP000005951">
    <property type="component" value="Unassembled WGS sequence"/>
</dbReference>
<protein>
    <submittedName>
        <fullName evidence="1">Uncharacterized protein</fullName>
    </submittedName>
</protein>
<name>K8XIJ0_RHOOP</name>
<comment type="caution">
    <text evidence="1">The sequence shown here is derived from an EMBL/GenBank/DDBJ whole genome shotgun (WGS) entry which is preliminary data.</text>
</comment>
<organism evidence="1 2">
    <name type="scientific">Rhodococcus opacus M213</name>
    <dbReference type="NCBI Taxonomy" id="1129896"/>
    <lineage>
        <taxon>Bacteria</taxon>
        <taxon>Bacillati</taxon>
        <taxon>Actinomycetota</taxon>
        <taxon>Actinomycetes</taxon>
        <taxon>Mycobacteriales</taxon>
        <taxon>Nocardiaceae</taxon>
        <taxon>Rhodococcus</taxon>
    </lineage>
</organism>
<evidence type="ECO:0000313" key="2">
    <source>
        <dbReference type="Proteomes" id="UP000005951"/>
    </source>
</evidence>
<evidence type="ECO:0000313" key="1">
    <source>
        <dbReference type="EMBL" id="EKT81418.1"/>
    </source>
</evidence>
<dbReference type="AlphaFoldDB" id="K8XIJ0"/>
<accession>K8XIJ0</accession>